<keyword evidence="2" id="KW-1185">Reference proteome</keyword>
<organism evidence="1 2">
    <name type="scientific">Desertihabitans brevis</name>
    <dbReference type="NCBI Taxonomy" id="2268447"/>
    <lineage>
        <taxon>Bacteria</taxon>
        <taxon>Bacillati</taxon>
        <taxon>Actinomycetota</taxon>
        <taxon>Actinomycetes</taxon>
        <taxon>Propionibacteriales</taxon>
        <taxon>Propionibacteriaceae</taxon>
        <taxon>Desertihabitans</taxon>
    </lineage>
</organism>
<dbReference type="Proteomes" id="UP000252770">
    <property type="component" value="Unassembled WGS sequence"/>
</dbReference>
<dbReference type="Pfam" id="PF19420">
    <property type="entry name" value="DDAH_eukar"/>
    <property type="match status" value="1"/>
</dbReference>
<dbReference type="PANTHER" id="PTHR43224">
    <property type="entry name" value="AMIDINOTRANSFERASE"/>
    <property type="match status" value="1"/>
</dbReference>
<gene>
    <name evidence="1" type="ORF">DT076_14495</name>
</gene>
<protein>
    <submittedName>
        <fullName evidence="1">Amidinotransferase</fullName>
    </submittedName>
</protein>
<dbReference type="SUPFAM" id="SSF55909">
    <property type="entry name" value="Pentein"/>
    <property type="match status" value="1"/>
</dbReference>
<evidence type="ECO:0000313" key="1">
    <source>
        <dbReference type="EMBL" id="RCK68846.1"/>
    </source>
</evidence>
<sequence length="288" mass="31303">MIRPHHFRPNPQTAADNAFQLPVPGHPELAARAFAEVTAVAGRLTAAGVRVHLFDDPDTRRPDSVFCNNWITTHADGRVVLHSMHAPNRRREPRADVVDALRAAYRVTEVIDLTAGPPLEGTGAMVLDPDRRTAYVSRSLRADDTALATFCARLGYRAHAFDTADRTGRAVYHTNVMLCLATGLSLVGLDLVPDPRQRRRLAEALAQRGEVVALSTAQVAEFAGNALELTGTAGRLLAMSSRGWRSLTSRQRRAVERHLPVLALDVPTLELAGGSVRCMLAGVHLPAR</sequence>
<dbReference type="PIRSF" id="PIRSF028188">
    <property type="entry name" value="Amdntrnsf_FN0238"/>
    <property type="match status" value="1"/>
</dbReference>
<dbReference type="PANTHER" id="PTHR43224:SF1">
    <property type="entry name" value="AMIDINOTRANSFERASE"/>
    <property type="match status" value="1"/>
</dbReference>
<name>A0A367YSJ2_9ACTN</name>
<dbReference type="GO" id="GO:0016740">
    <property type="term" value="F:transferase activity"/>
    <property type="evidence" value="ECO:0007669"/>
    <property type="project" value="UniProtKB-KW"/>
</dbReference>
<comment type="caution">
    <text evidence="1">The sequence shown here is derived from an EMBL/GenBank/DDBJ whole genome shotgun (WGS) entry which is preliminary data.</text>
</comment>
<accession>A0A367YSJ2</accession>
<proteinExistence type="predicted"/>
<dbReference type="AlphaFoldDB" id="A0A367YSJ2"/>
<evidence type="ECO:0000313" key="2">
    <source>
        <dbReference type="Proteomes" id="UP000252770"/>
    </source>
</evidence>
<reference evidence="1 2" key="1">
    <citation type="submission" date="2018-07" db="EMBL/GenBank/DDBJ databases">
        <title>Desertimonas flava gen. nov. sp. nov.</title>
        <authorList>
            <person name="Liu S."/>
        </authorList>
    </citation>
    <scope>NUCLEOTIDE SEQUENCE [LARGE SCALE GENOMIC DNA]</scope>
    <source>
        <strain evidence="1 2">16Sb5-5</strain>
    </source>
</reference>
<dbReference type="InterPro" id="IPR014541">
    <property type="entry name" value="Amdntrnsf_FN0238"/>
</dbReference>
<dbReference type="Gene3D" id="3.75.10.10">
    <property type="entry name" value="L-arginine/glycine Amidinotransferase, Chain A"/>
    <property type="match status" value="1"/>
</dbReference>
<dbReference type="EMBL" id="QOUI01000009">
    <property type="protein sequence ID" value="RCK68846.1"/>
    <property type="molecule type" value="Genomic_DNA"/>
</dbReference>
<keyword evidence="1" id="KW-0808">Transferase</keyword>